<dbReference type="Gene3D" id="3.20.20.70">
    <property type="entry name" value="Aldolase class I"/>
    <property type="match status" value="1"/>
</dbReference>
<comment type="caution">
    <text evidence="4">The sequence shown here is derived from an EMBL/GenBank/DDBJ whole genome shotgun (WGS) entry which is preliminary data.</text>
</comment>
<dbReference type="RefSeq" id="WP_330975423.1">
    <property type="nucleotide sequence ID" value="NZ_JAZGLY010000008.1"/>
</dbReference>
<keyword evidence="5" id="KW-1185">Reference proteome</keyword>
<name>A0ABU7RJ38_9BACT</name>
<dbReference type="Proteomes" id="UP001357452">
    <property type="component" value="Unassembled WGS sequence"/>
</dbReference>
<organism evidence="4 5">
    <name type="scientific">Niabella digestorum</name>
    <dbReference type="NCBI Taxonomy" id="3117701"/>
    <lineage>
        <taxon>Bacteria</taxon>
        <taxon>Pseudomonadati</taxon>
        <taxon>Bacteroidota</taxon>
        <taxon>Chitinophagia</taxon>
        <taxon>Chitinophagales</taxon>
        <taxon>Chitinophagaceae</taxon>
        <taxon>Niabella</taxon>
    </lineage>
</organism>
<dbReference type="EMBL" id="JAZGLY010000008">
    <property type="protein sequence ID" value="MEE6188019.1"/>
    <property type="molecule type" value="Genomic_DNA"/>
</dbReference>
<protein>
    <submittedName>
        <fullName evidence="4">NADH:flavin oxidoreductase</fullName>
    </submittedName>
</protein>
<reference evidence="4 5" key="1">
    <citation type="submission" date="2024-01" db="EMBL/GenBank/DDBJ databases">
        <title>Niabella digestum sp. nov., isolated from waste digestion system.</title>
        <authorList>
            <person name="Zhang L."/>
        </authorList>
    </citation>
    <scope>NUCLEOTIDE SEQUENCE [LARGE SCALE GENOMIC DNA]</scope>
    <source>
        <strain evidence="4 5">A18</strain>
    </source>
</reference>
<keyword evidence="1" id="KW-0285">Flavoprotein</keyword>
<evidence type="ECO:0000313" key="4">
    <source>
        <dbReference type="EMBL" id="MEE6188019.1"/>
    </source>
</evidence>
<dbReference type="InterPro" id="IPR013785">
    <property type="entry name" value="Aldolase_TIM"/>
</dbReference>
<dbReference type="InterPro" id="IPR001155">
    <property type="entry name" value="OxRdtase_FMN_N"/>
</dbReference>
<dbReference type="CDD" id="cd02803">
    <property type="entry name" value="OYE_like_FMN_family"/>
    <property type="match status" value="1"/>
</dbReference>
<dbReference type="PANTHER" id="PTHR43656:SF2">
    <property type="entry name" value="BINDING OXIDOREDUCTASE, PUTATIVE (AFU_ORTHOLOGUE AFUA_2G08260)-RELATED"/>
    <property type="match status" value="1"/>
</dbReference>
<evidence type="ECO:0000256" key="2">
    <source>
        <dbReference type="ARBA" id="ARBA00023002"/>
    </source>
</evidence>
<dbReference type="SUPFAM" id="SSF51395">
    <property type="entry name" value="FMN-linked oxidoreductases"/>
    <property type="match status" value="1"/>
</dbReference>
<accession>A0ABU7RJ38</accession>
<keyword evidence="2" id="KW-0560">Oxidoreductase</keyword>
<evidence type="ECO:0000313" key="5">
    <source>
        <dbReference type="Proteomes" id="UP001357452"/>
    </source>
</evidence>
<evidence type="ECO:0000256" key="1">
    <source>
        <dbReference type="ARBA" id="ARBA00022630"/>
    </source>
</evidence>
<dbReference type="InterPro" id="IPR051799">
    <property type="entry name" value="NADH_flavin_oxidoreductase"/>
</dbReference>
<dbReference type="Pfam" id="PF00724">
    <property type="entry name" value="Oxidored_FMN"/>
    <property type="match status" value="1"/>
</dbReference>
<proteinExistence type="predicted"/>
<sequence length="371" mass="41284">MINHPIFQPIPLWNRSLKNRTVVAPMSRVSADADGVATDEMVDYYTSFAKGAFSVIITEGLYTDNFASQSYVFQPGMVTTKHIESWKKITDVVHKHHALIIAQLMHGGAISQYQKSTIAPSPIQPKGVKLASYGGSGAFSIPKPMTLQDIEQVKEGFITAAINAYKAGFDGIELHAANGYLLDQFLTPELNIRQDHYGGNIENRYRIVAEIISGIKQQVPKHFILGLRISEGKVNDLAYRWEKGIEAAKELAEQIKRSAPDYIHVAVQTGEWERDSFYNENTSLASVMRSTTHIPIIANGGLHNLDKAEKALNDNHADLLSIGKAALADPHWPIKTMNYQPIIPFHKNMLWPKATISHTRNVLARLCSETT</sequence>
<gene>
    <name evidence="4" type="ORF">V2H41_12120</name>
</gene>
<evidence type="ECO:0000259" key="3">
    <source>
        <dbReference type="Pfam" id="PF00724"/>
    </source>
</evidence>
<feature type="domain" description="NADH:flavin oxidoreductase/NADH oxidase N-terminal" evidence="3">
    <location>
        <begin position="6"/>
        <end position="336"/>
    </location>
</feature>
<dbReference type="PANTHER" id="PTHR43656">
    <property type="entry name" value="BINDING OXIDOREDUCTASE, PUTATIVE (AFU_ORTHOLOGUE AFUA_2G08260)-RELATED"/>
    <property type="match status" value="1"/>
</dbReference>